<keyword evidence="2" id="KW-1185">Reference proteome</keyword>
<name>A0A368EYC8_ANCCA</name>
<proteinExistence type="predicted"/>
<evidence type="ECO:0000313" key="2">
    <source>
        <dbReference type="Proteomes" id="UP000252519"/>
    </source>
</evidence>
<dbReference type="EMBL" id="JOJR01016497">
    <property type="protein sequence ID" value="RCN24811.1"/>
    <property type="molecule type" value="Genomic_DNA"/>
</dbReference>
<dbReference type="AlphaFoldDB" id="A0A368EYC8"/>
<dbReference type="Proteomes" id="UP000252519">
    <property type="component" value="Unassembled WGS sequence"/>
</dbReference>
<evidence type="ECO:0000313" key="1">
    <source>
        <dbReference type="EMBL" id="RCN24811.1"/>
    </source>
</evidence>
<protein>
    <submittedName>
        <fullName evidence="1">Uncharacterized protein</fullName>
    </submittedName>
</protein>
<accession>A0A368EYC8</accession>
<sequence>MNRRIYRFSTATAPHLRLPVSPSDEVRQSSPRILLTILSARMKDAFGLFLFKKLRGWSRIPPQL</sequence>
<organism evidence="1 2">
    <name type="scientific">Ancylostoma caninum</name>
    <name type="common">Dog hookworm</name>
    <dbReference type="NCBI Taxonomy" id="29170"/>
    <lineage>
        <taxon>Eukaryota</taxon>
        <taxon>Metazoa</taxon>
        <taxon>Ecdysozoa</taxon>
        <taxon>Nematoda</taxon>
        <taxon>Chromadorea</taxon>
        <taxon>Rhabditida</taxon>
        <taxon>Rhabditina</taxon>
        <taxon>Rhabditomorpha</taxon>
        <taxon>Strongyloidea</taxon>
        <taxon>Ancylostomatidae</taxon>
        <taxon>Ancylostomatinae</taxon>
        <taxon>Ancylostoma</taxon>
    </lineage>
</organism>
<reference evidence="1 2" key="1">
    <citation type="submission" date="2014-10" db="EMBL/GenBank/DDBJ databases">
        <title>Draft genome of the hookworm Ancylostoma caninum.</title>
        <authorList>
            <person name="Mitreva M."/>
        </authorList>
    </citation>
    <scope>NUCLEOTIDE SEQUENCE [LARGE SCALE GENOMIC DNA]</scope>
    <source>
        <strain evidence="1 2">Baltimore</strain>
    </source>
</reference>
<gene>
    <name evidence="1" type="ORF">ANCCAN_29486</name>
</gene>
<comment type="caution">
    <text evidence="1">The sequence shown here is derived from an EMBL/GenBank/DDBJ whole genome shotgun (WGS) entry which is preliminary data.</text>
</comment>